<reference evidence="2 3" key="1">
    <citation type="submission" date="2019-07" db="EMBL/GenBank/DDBJ databases">
        <title>Whole genome shotgun sequence of Reyranella soli NBRC 108950.</title>
        <authorList>
            <person name="Hosoyama A."/>
            <person name="Uohara A."/>
            <person name="Ohji S."/>
            <person name="Ichikawa N."/>
        </authorList>
    </citation>
    <scope>NUCLEOTIDE SEQUENCE [LARGE SCALE GENOMIC DNA]</scope>
    <source>
        <strain evidence="2 3">NBRC 108950</strain>
    </source>
</reference>
<dbReference type="Proteomes" id="UP000321058">
    <property type="component" value="Unassembled WGS sequence"/>
</dbReference>
<organism evidence="2 3">
    <name type="scientific">Reyranella soli</name>
    <dbReference type="NCBI Taxonomy" id="1230389"/>
    <lineage>
        <taxon>Bacteria</taxon>
        <taxon>Pseudomonadati</taxon>
        <taxon>Pseudomonadota</taxon>
        <taxon>Alphaproteobacteria</taxon>
        <taxon>Hyphomicrobiales</taxon>
        <taxon>Reyranellaceae</taxon>
        <taxon>Reyranella</taxon>
    </lineage>
</organism>
<name>A0A512NI38_9HYPH</name>
<evidence type="ECO:0000313" key="2">
    <source>
        <dbReference type="EMBL" id="GEP58618.1"/>
    </source>
</evidence>
<keyword evidence="3" id="KW-1185">Reference proteome</keyword>
<accession>A0A512NI38</accession>
<comment type="caution">
    <text evidence="2">The sequence shown here is derived from an EMBL/GenBank/DDBJ whole genome shotgun (WGS) entry which is preliminary data.</text>
</comment>
<dbReference type="AlphaFoldDB" id="A0A512NI38"/>
<evidence type="ECO:0000313" key="3">
    <source>
        <dbReference type="Proteomes" id="UP000321058"/>
    </source>
</evidence>
<proteinExistence type="predicted"/>
<evidence type="ECO:0000256" key="1">
    <source>
        <dbReference type="SAM" id="MobiDB-lite"/>
    </source>
</evidence>
<feature type="region of interest" description="Disordered" evidence="1">
    <location>
        <begin position="78"/>
        <end position="108"/>
    </location>
</feature>
<protein>
    <submittedName>
        <fullName evidence="2">Uncharacterized protein</fullName>
    </submittedName>
</protein>
<dbReference type="EMBL" id="BKAJ01000106">
    <property type="protein sequence ID" value="GEP58618.1"/>
    <property type="molecule type" value="Genomic_DNA"/>
</dbReference>
<gene>
    <name evidence="2" type="ORF">RSO01_57840</name>
</gene>
<sequence>MARHQCKDALILLRRLIDAAAALEGARQLEGGPAAIRLHVDDATPDVDSLIITTAPEKQPAQGTQRRFSLRGAREDAPIDPLRCIEPPGTDMPFGKQYLPLPEVENRT</sequence>